<organism evidence="1 2">
    <name type="scientific">Amblyomma americanum</name>
    <name type="common">Lone star tick</name>
    <dbReference type="NCBI Taxonomy" id="6943"/>
    <lineage>
        <taxon>Eukaryota</taxon>
        <taxon>Metazoa</taxon>
        <taxon>Ecdysozoa</taxon>
        <taxon>Arthropoda</taxon>
        <taxon>Chelicerata</taxon>
        <taxon>Arachnida</taxon>
        <taxon>Acari</taxon>
        <taxon>Parasitiformes</taxon>
        <taxon>Ixodida</taxon>
        <taxon>Ixodoidea</taxon>
        <taxon>Ixodidae</taxon>
        <taxon>Amblyomminae</taxon>
        <taxon>Amblyomma</taxon>
    </lineage>
</organism>
<evidence type="ECO:0000313" key="2">
    <source>
        <dbReference type="Proteomes" id="UP001321473"/>
    </source>
</evidence>
<dbReference type="Proteomes" id="UP001321473">
    <property type="component" value="Unassembled WGS sequence"/>
</dbReference>
<evidence type="ECO:0000313" key="1">
    <source>
        <dbReference type="EMBL" id="KAK8783419.1"/>
    </source>
</evidence>
<dbReference type="EMBL" id="JARKHS020005568">
    <property type="protein sequence ID" value="KAK8783419.1"/>
    <property type="molecule type" value="Genomic_DNA"/>
</dbReference>
<dbReference type="AlphaFoldDB" id="A0AAQ4F8P6"/>
<protein>
    <submittedName>
        <fullName evidence="1">Uncharacterized protein</fullName>
    </submittedName>
</protein>
<keyword evidence="2" id="KW-1185">Reference proteome</keyword>
<sequence>MWTVRLNGIPERINDKAVTIKGKVYSFDSFDTWFRDGEKISGFLDDVYTSDPASYRWGMLEALALPADGPINILGRSVVAYGHCAYL</sequence>
<accession>A0AAQ4F8P6</accession>
<gene>
    <name evidence="1" type="ORF">V5799_010216</name>
</gene>
<proteinExistence type="predicted"/>
<comment type="caution">
    <text evidence="1">The sequence shown here is derived from an EMBL/GenBank/DDBJ whole genome shotgun (WGS) entry which is preliminary data.</text>
</comment>
<reference evidence="1 2" key="1">
    <citation type="journal article" date="2023" name="Arcadia Sci">
        <title>De novo assembly of a long-read Amblyomma americanum tick genome.</title>
        <authorList>
            <person name="Chou S."/>
            <person name="Poskanzer K.E."/>
            <person name="Rollins M."/>
            <person name="Thuy-Boun P.S."/>
        </authorList>
    </citation>
    <scope>NUCLEOTIDE SEQUENCE [LARGE SCALE GENOMIC DNA]</scope>
    <source>
        <strain evidence="1">F_SG_1</strain>
        <tissue evidence="1">Salivary glands</tissue>
    </source>
</reference>
<name>A0AAQ4F8P6_AMBAM</name>